<accession>A0A8J3XB02</accession>
<evidence type="ECO:0000313" key="2">
    <source>
        <dbReference type="EMBL" id="GII34505.1"/>
    </source>
</evidence>
<dbReference type="Proteomes" id="UP000650628">
    <property type="component" value="Unassembled WGS sequence"/>
</dbReference>
<comment type="caution">
    <text evidence="2">The sequence shown here is derived from an EMBL/GenBank/DDBJ whole genome shotgun (WGS) entry which is preliminary data.</text>
</comment>
<dbReference type="SUPFAM" id="SSF52091">
    <property type="entry name" value="SpoIIaa-like"/>
    <property type="match status" value="1"/>
</dbReference>
<dbReference type="PROSITE" id="PS50801">
    <property type="entry name" value="STAS"/>
    <property type="match status" value="1"/>
</dbReference>
<feature type="domain" description="STAS" evidence="1">
    <location>
        <begin position="42"/>
        <end position="91"/>
    </location>
</feature>
<evidence type="ECO:0000313" key="3">
    <source>
        <dbReference type="Proteomes" id="UP000650628"/>
    </source>
</evidence>
<dbReference type="Gene3D" id="3.30.750.24">
    <property type="entry name" value="STAS domain"/>
    <property type="match status" value="1"/>
</dbReference>
<dbReference type="InterPro" id="IPR036513">
    <property type="entry name" value="STAS_dom_sf"/>
</dbReference>
<sequence>MTVIRKGVTPDGHTVGGSAEAVLYLDQHLRAACSPTLRTTFIQLIGELDASNAQALAKALTQVRRGEGALVIDTAKLDFIDLAGLRVLTGLCRDGSARLTNMPRHMLRLIELLAGDTDRPQETVNLRQEATTYVRPEGGATNAVSSLPQTG</sequence>
<dbReference type="RefSeq" id="WP_203958296.1">
    <property type="nucleotide sequence ID" value="NZ_BOOO01000051.1"/>
</dbReference>
<evidence type="ECO:0000259" key="1">
    <source>
        <dbReference type="PROSITE" id="PS50801"/>
    </source>
</evidence>
<dbReference type="Pfam" id="PF13466">
    <property type="entry name" value="STAS_2"/>
    <property type="match status" value="1"/>
</dbReference>
<dbReference type="InterPro" id="IPR002645">
    <property type="entry name" value="STAS_dom"/>
</dbReference>
<dbReference type="InterPro" id="IPR058548">
    <property type="entry name" value="MlaB-like_STAS"/>
</dbReference>
<dbReference type="AlphaFoldDB" id="A0A8J3XB02"/>
<gene>
    <name evidence="2" type="ORF">Pmi06nite_79470</name>
</gene>
<dbReference type="EMBL" id="BOOO01000051">
    <property type="protein sequence ID" value="GII34505.1"/>
    <property type="molecule type" value="Genomic_DNA"/>
</dbReference>
<protein>
    <recommendedName>
        <fullName evidence="1">STAS domain-containing protein</fullName>
    </recommendedName>
</protein>
<dbReference type="CDD" id="cd07043">
    <property type="entry name" value="STAS_anti-anti-sigma_factors"/>
    <property type="match status" value="1"/>
</dbReference>
<name>A0A8J3XB02_9ACTN</name>
<organism evidence="2 3">
    <name type="scientific">Planotetraspora mira</name>
    <dbReference type="NCBI Taxonomy" id="58121"/>
    <lineage>
        <taxon>Bacteria</taxon>
        <taxon>Bacillati</taxon>
        <taxon>Actinomycetota</taxon>
        <taxon>Actinomycetes</taxon>
        <taxon>Streptosporangiales</taxon>
        <taxon>Streptosporangiaceae</taxon>
        <taxon>Planotetraspora</taxon>
    </lineage>
</organism>
<reference evidence="2 3" key="1">
    <citation type="submission" date="2021-01" db="EMBL/GenBank/DDBJ databases">
        <title>Whole genome shotgun sequence of Planotetraspora mira NBRC 15435.</title>
        <authorList>
            <person name="Komaki H."/>
            <person name="Tamura T."/>
        </authorList>
    </citation>
    <scope>NUCLEOTIDE SEQUENCE [LARGE SCALE GENOMIC DNA]</scope>
    <source>
        <strain evidence="2 3">NBRC 15435</strain>
    </source>
</reference>
<proteinExistence type="predicted"/>
<keyword evidence="3" id="KW-1185">Reference proteome</keyword>